<dbReference type="Proteomes" id="UP001165121">
    <property type="component" value="Unassembled WGS sequence"/>
</dbReference>
<dbReference type="CDD" id="cd09272">
    <property type="entry name" value="RNase_HI_RT_Ty1"/>
    <property type="match status" value="1"/>
</dbReference>
<dbReference type="AlphaFoldDB" id="A0A9W7CRR9"/>
<name>A0A9W7CRR9_9STRA</name>
<organism evidence="1 2">
    <name type="scientific">Phytophthora fragariaefolia</name>
    <dbReference type="NCBI Taxonomy" id="1490495"/>
    <lineage>
        <taxon>Eukaryota</taxon>
        <taxon>Sar</taxon>
        <taxon>Stramenopiles</taxon>
        <taxon>Oomycota</taxon>
        <taxon>Peronosporomycetes</taxon>
        <taxon>Peronosporales</taxon>
        <taxon>Peronosporaceae</taxon>
        <taxon>Phytophthora</taxon>
    </lineage>
</organism>
<keyword evidence="2" id="KW-1185">Reference proteome</keyword>
<dbReference type="OrthoDB" id="6733179at2759"/>
<evidence type="ECO:0000313" key="2">
    <source>
        <dbReference type="Proteomes" id="UP001165121"/>
    </source>
</evidence>
<dbReference type="PANTHER" id="PTHR11439:SF440">
    <property type="entry name" value="INTEGRASE CATALYTIC DOMAIN-CONTAINING PROTEIN"/>
    <property type="match status" value="1"/>
</dbReference>
<dbReference type="PANTHER" id="PTHR11439">
    <property type="entry name" value="GAG-POL-RELATED RETROTRANSPOSON"/>
    <property type="match status" value="1"/>
</dbReference>
<dbReference type="EMBL" id="BSXT01001044">
    <property type="protein sequence ID" value="GMF37860.1"/>
    <property type="molecule type" value="Genomic_DNA"/>
</dbReference>
<protein>
    <submittedName>
        <fullName evidence="1">Unnamed protein product</fullName>
    </submittedName>
</protein>
<proteinExistence type="predicted"/>
<evidence type="ECO:0000313" key="1">
    <source>
        <dbReference type="EMBL" id="GMF37860.1"/>
    </source>
</evidence>
<gene>
    <name evidence="1" type="ORF">Pfra01_001073500</name>
</gene>
<sequence>MSRGGGKFPRHAHSLRDHEGYTIDQKRVISKLLHKNSLERANAVRASIADGTSLEAESMMTEALPEKGAGAPEKSTRRSFQSLVGSLLWIAWCSRPDIAYAVHRATRQTHAPTTQDMRIAKRVLRYLAGTTAAKLHMGGESGNTTVEVTSYTDADFAADKNTRNSASGALLTAGGMMVGWQVKQQSSVALSTAEVEFVAAAVGAKESLGIKNLLSEIGVQVM</sequence>
<reference evidence="1" key="1">
    <citation type="submission" date="2023-04" db="EMBL/GenBank/DDBJ databases">
        <title>Phytophthora fragariaefolia NBRC 109709.</title>
        <authorList>
            <person name="Ichikawa N."/>
            <person name="Sato H."/>
            <person name="Tonouchi N."/>
        </authorList>
    </citation>
    <scope>NUCLEOTIDE SEQUENCE</scope>
    <source>
        <strain evidence="1">NBRC 109709</strain>
    </source>
</reference>
<comment type="caution">
    <text evidence="1">The sequence shown here is derived from an EMBL/GenBank/DDBJ whole genome shotgun (WGS) entry which is preliminary data.</text>
</comment>
<accession>A0A9W7CRR9</accession>